<name>A0A164V3J5_9CRUS</name>
<gene>
    <name evidence="1" type="ORF">APZ42_023255</name>
</gene>
<comment type="caution">
    <text evidence="1">The sequence shown here is derived from an EMBL/GenBank/DDBJ whole genome shotgun (WGS) entry which is preliminary data.</text>
</comment>
<proteinExistence type="predicted"/>
<dbReference type="OrthoDB" id="271111at2759"/>
<dbReference type="AlphaFoldDB" id="A0A164V3J5"/>
<dbReference type="Proteomes" id="UP000076858">
    <property type="component" value="Unassembled WGS sequence"/>
</dbReference>
<evidence type="ECO:0000313" key="2">
    <source>
        <dbReference type="Proteomes" id="UP000076858"/>
    </source>
</evidence>
<keyword evidence="2" id="KW-1185">Reference proteome</keyword>
<evidence type="ECO:0000313" key="1">
    <source>
        <dbReference type="EMBL" id="KZS11932.1"/>
    </source>
</evidence>
<organism evidence="1 2">
    <name type="scientific">Daphnia magna</name>
    <dbReference type="NCBI Taxonomy" id="35525"/>
    <lineage>
        <taxon>Eukaryota</taxon>
        <taxon>Metazoa</taxon>
        <taxon>Ecdysozoa</taxon>
        <taxon>Arthropoda</taxon>
        <taxon>Crustacea</taxon>
        <taxon>Branchiopoda</taxon>
        <taxon>Diplostraca</taxon>
        <taxon>Cladocera</taxon>
        <taxon>Anomopoda</taxon>
        <taxon>Daphniidae</taxon>
        <taxon>Daphnia</taxon>
    </lineage>
</organism>
<dbReference type="EMBL" id="LRGB01001458">
    <property type="protein sequence ID" value="KZS11932.1"/>
    <property type="molecule type" value="Genomic_DNA"/>
</dbReference>
<reference evidence="1 2" key="1">
    <citation type="submission" date="2016-03" db="EMBL/GenBank/DDBJ databases">
        <title>EvidentialGene: Evidence-directed Construction of Genes on Genomes.</title>
        <authorList>
            <person name="Gilbert D.G."/>
            <person name="Choi J.-H."/>
            <person name="Mockaitis K."/>
            <person name="Colbourne J."/>
            <person name="Pfrender M."/>
        </authorList>
    </citation>
    <scope>NUCLEOTIDE SEQUENCE [LARGE SCALE GENOMIC DNA]</scope>
    <source>
        <strain evidence="1 2">Xinb3</strain>
        <tissue evidence="1">Complete organism</tissue>
    </source>
</reference>
<accession>A0A164V3J5</accession>
<sequence>MEAPRRMGRTVKINATSDVLVSSTCANGAQTDATPSIRDAFLQMCCKDSFNLGKPHVGSVLNVVSKHIEKRGCDSIGLDSLDFFIWFQHKFFYILMNISKN</sequence>
<protein>
    <submittedName>
        <fullName evidence="1">Putative Rapamycin-insensitive companion of mTOR</fullName>
    </submittedName>
</protein>